<keyword evidence="3" id="KW-0456">Lyase</keyword>
<keyword evidence="4" id="KW-0862">Zinc</keyword>
<dbReference type="GO" id="GO:0016832">
    <property type="term" value="F:aldehyde-lyase activity"/>
    <property type="evidence" value="ECO:0007669"/>
    <property type="project" value="TreeGrafter"/>
</dbReference>
<dbReference type="AlphaFoldDB" id="A0A8H5T8P7"/>
<evidence type="ECO:0000313" key="7">
    <source>
        <dbReference type="EMBL" id="KAF5667705.1"/>
    </source>
</evidence>
<evidence type="ECO:0000256" key="1">
    <source>
        <dbReference type="ARBA" id="ARBA00005568"/>
    </source>
</evidence>
<feature type="compositionally biased region" description="Low complexity" evidence="5">
    <location>
        <begin position="483"/>
        <end position="511"/>
    </location>
</feature>
<dbReference type="Pfam" id="PF03328">
    <property type="entry name" value="HpcH_HpaI"/>
    <property type="match status" value="1"/>
</dbReference>
<comment type="similarity">
    <text evidence="1">Belongs to the HpcH/HpaI aldolase family.</text>
</comment>
<protein>
    <submittedName>
        <fullName evidence="7">2,4-dihydroxyhept-2-ene-1,7-dioic acid aldolase</fullName>
    </submittedName>
</protein>
<keyword evidence="2" id="KW-0479">Metal-binding</keyword>
<sequence>MEQGNFLRKALQQSPGPSMGLWQMVPGANVSRVLARVPGVDWVAIDCEHGNIDDSAMHEAVPAVAAAGASPIVRIPGMESWMIKRALDSGAHGLSEIIVPLLRTAQEAREIVKAAKFPPQGTRGFGSPYAMERFSPMPTMTEYLQQANSSLFTIVQIETQEALDNLEEIAGVDGVDVLFVGPFDLGNNIGHPIIQGVVKPELSDAIGRVLEVSHNFGKKCGIYSTSGKQARQYAEAGFDMVHVATDFTSLQFIMSQEHPTRAVCNHPDSATPTRRLDVSSIGSEMDLTQEDEVYWHGGSQLPLQTDANVFDDLLPVLNDGSGLCFDQTLSVDPTFDCFDLATDSFEVDHMCASSLGSLSHQHMQNHNDGFPSQGLQQTLSTSWLADQELCPIDTSTAIPAIPISITSTLPRRRSRYELRNSLNNGRSIQIPVYDANEQVSNPLQRWRNSPPGTESASWSAIYDALQVNPLPDNMQAPLTRVPSSSPSVASWQSQSSGSIVSSTHSSRSFQNRNRRRVAKRRNDVAGANKKPRIFHCTFCCDSFAKKHDWTRHEKTLHLDCDQWICAPFGGAVVSSASGRSTCAYCNILDPTEHHLNSHHHSSCHNGQQPHIFRRKDNLIQHLRGFHQLEALPILDDWRTPPPPISSRCGFCDLRLHSWQDRADHLAQHFRQGKTMAEWKGDHNFEPSIAAQVRNALPPYLLANEALTMVPFSATDPTVPDHLAQIEERNGKPVQDPEQQQVDSGFELTPDSYTKFLAWHLGRFAQQSFASGVFPTDEMFQGEARRLLYGSDDNWEQTIADNEQWIATFRQQHLSKD</sequence>
<evidence type="ECO:0000256" key="3">
    <source>
        <dbReference type="ARBA" id="ARBA00023239"/>
    </source>
</evidence>
<keyword evidence="8" id="KW-1185">Reference proteome</keyword>
<evidence type="ECO:0000313" key="8">
    <source>
        <dbReference type="Proteomes" id="UP000562682"/>
    </source>
</evidence>
<dbReference type="SUPFAM" id="SSF51621">
    <property type="entry name" value="Phosphoenolpyruvate/pyruvate domain"/>
    <property type="match status" value="1"/>
</dbReference>
<feature type="domain" description="C2H2-type" evidence="6">
    <location>
        <begin position="534"/>
        <end position="557"/>
    </location>
</feature>
<proteinExistence type="inferred from homology"/>
<evidence type="ECO:0000256" key="2">
    <source>
        <dbReference type="ARBA" id="ARBA00022723"/>
    </source>
</evidence>
<comment type="caution">
    <text evidence="7">The sequence shown here is derived from an EMBL/GenBank/DDBJ whole genome shotgun (WGS) entry which is preliminary data.</text>
</comment>
<dbReference type="SMART" id="SM00355">
    <property type="entry name" value="ZnF_C2H2"/>
    <property type="match status" value="3"/>
</dbReference>
<reference evidence="7 8" key="1">
    <citation type="submission" date="2020-05" db="EMBL/GenBank/DDBJ databases">
        <title>Identification and distribution of gene clusters putatively required for synthesis of sphingolipid metabolism inhibitors in phylogenetically diverse species of the filamentous fungus Fusarium.</title>
        <authorList>
            <person name="Kim H.-S."/>
            <person name="Busman M."/>
            <person name="Brown D.W."/>
            <person name="Divon H."/>
            <person name="Uhlig S."/>
            <person name="Proctor R.H."/>
        </authorList>
    </citation>
    <scope>NUCLEOTIDE SEQUENCE [LARGE SCALE GENOMIC DNA]</scope>
    <source>
        <strain evidence="7 8">NRRL 25311</strain>
    </source>
</reference>
<dbReference type="InterPro" id="IPR050251">
    <property type="entry name" value="HpcH-HpaI_aldolase"/>
</dbReference>
<dbReference type="PROSITE" id="PS50157">
    <property type="entry name" value="ZINC_FINGER_C2H2_2"/>
    <property type="match status" value="1"/>
</dbReference>
<evidence type="ECO:0000256" key="5">
    <source>
        <dbReference type="SAM" id="MobiDB-lite"/>
    </source>
</evidence>
<keyword evidence="4" id="KW-0863">Zinc-finger</keyword>
<dbReference type="GO" id="GO:0008270">
    <property type="term" value="F:zinc ion binding"/>
    <property type="evidence" value="ECO:0007669"/>
    <property type="project" value="UniProtKB-KW"/>
</dbReference>
<dbReference type="InterPro" id="IPR013087">
    <property type="entry name" value="Znf_C2H2_type"/>
</dbReference>
<gene>
    <name evidence="7" type="ORF">FDENT_12012</name>
</gene>
<dbReference type="GO" id="GO:0005737">
    <property type="term" value="C:cytoplasm"/>
    <property type="evidence" value="ECO:0007669"/>
    <property type="project" value="TreeGrafter"/>
</dbReference>
<name>A0A8H5T8P7_9HYPO</name>
<dbReference type="PANTHER" id="PTHR30502">
    <property type="entry name" value="2-KETO-3-DEOXY-L-RHAMNONATE ALDOLASE"/>
    <property type="match status" value="1"/>
</dbReference>
<dbReference type="InterPro" id="IPR005000">
    <property type="entry name" value="Aldolase/citrate-lyase_domain"/>
</dbReference>
<feature type="region of interest" description="Disordered" evidence="5">
    <location>
        <begin position="479"/>
        <end position="524"/>
    </location>
</feature>
<accession>A0A8H5T8P7</accession>
<organism evidence="7 8">
    <name type="scientific">Fusarium denticulatum</name>
    <dbReference type="NCBI Taxonomy" id="48507"/>
    <lineage>
        <taxon>Eukaryota</taxon>
        <taxon>Fungi</taxon>
        <taxon>Dikarya</taxon>
        <taxon>Ascomycota</taxon>
        <taxon>Pezizomycotina</taxon>
        <taxon>Sordariomycetes</taxon>
        <taxon>Hypocreomycetidae</taxon>
        <taxon>Hypocreales</taxon>
        <taxon>Nectriaceae</taxon>
        <taxon>Fusarium</taxon>
        <taxon>Fusarium fujikuroi species complex</taxon>
    </lineage>
</organism>
<dbReference type="PROSITE" id="PS00028">
    <property type="entry name" value="ZINC_FINGER_C2H2_1"/>
    <property type="match status" value="1"/>
</dbReference>
<dbReference type="InterPro" id="IPR040442">
    <property type="entry name" value="Pyrv_kinase-like_dom_sf"/>
</dbReference>
<dbReference type="InterPro" id="IPR015813">
    <property type="entry name" value="Pyrv/PenolPyrv_kinase-like_dom"/>
</dbReference>
<evidence type="ECO:0000256" key="4">
    <source>
        <dbReference type="PROSITE-ProRule" id="PRU00042"/>
    </source>
</evidence>
<dbReference type="EMBL" id="JAAOAK010000401">
    <property type="protein sequence ID" value="KAF5667705.1"/>
    <property type="molecule type" value="Genomic_DNA"/>
</dbReference>
<dbReference type="Proteomes" id="UP000562682">
    <property type="component" value="Unassembled WGS sequence"/>
</dbReference>
<evidence type="ECO:0000259" key="6">
    <source>
        <dbReference type="PROSITE" id="PS50157"/>
    </source>
</evidence>
<dbReference type="Gene3D" id="3.20.20.60">
    <property type="entry name" value="Phosphoenolpyruvate-binding domains"/>
    <property type="match status" value="1"/>
</dbReference>
<dbReference type="PANTHER" id="PTHR30502:SF0">
    <property type="entry name" value="PHOSPHOENOLPYRUVATE CARBOXYLASE FAMILY PROTEIN"/>
    <property type="match status" value="1"/>
</dbReference>